<sequence>MQAGALASGYQQSSTGFPISSGGNSMLISRVQRMTSQRIPTPGFSNPSNEWDNNANNQSFLNPESFYNVHHAPKIVWIIEWVLKWWARGDWKQYTTSEWSENFRGLFNGNHAWELPKVLAPTFRSTSATSDAGPLAGDRNELGSSDASGSGNLHAPVTSVESMMNDQKFNAVSLQFRRNASSPLMDNQSNMYATQ</sequence>
<keyword evidence="3" id="KW-1185">Reference proteome</keyword>
<reference evidence="2 3" key="1">
    <citation type="submission" date="2019-12" db="EMBL/GenBank/DDBJ databases">
        <authorList>
            <person name="Alioto T."/>
            <person name="Alioto T."/>
            <person name="Gomez Garrido J."/>
        </authorList>
    </citation>
    <scope>NUCLEOTIDE SEQUENCE [LARGE SCALE GENOMIC DNA]</scope>
</reference>
<comment type="caution">
    <text evidence="2">The sequence shown here is derived from an EMBL/GenBank/DDBJ whole genome shotgun (WGS) entry which is preliminary data.</text>
</comment>
<proteinExistence type="predicted"/>
<name>A0A8S0V0M2_OLEEU</name>
<evidence type="ECO:0000313" key="2">
    <source>
        <dbReference type="EMBL" id="CAA3026856.1"/>
    </source>
</evidence>
<gene>
    <name evidence="2" type="ORF">OLEA9_A021506</name>
</gene>
<dbReference type="Gramene" id="OE9A021506T1">
    <property type="protein sequence ID" value="OE9A021506C1"/>
    <property type="gene ID" value="OE9A021506"/>
</dbReference>
<feature type="compositionally biased region" description="Polar residues" evidence="1">
    <location>
        <begin position="142"/>
        <end position="151"/>
    </location>
</feature>
<evidence type="ECO:0000313" key="3">
    <source>
        <dbReference type="Proteomes" id="UP000594638"/>
    </source>
</evidence>
<dbReference type="OrthoDB" id="1882346at2759"/>
<feature type="region of interest" description="Disordered" evidence="1">
    <location>
        <begin position="126"/>
        <end position="156"/>
    </location>
</feature>
<dbReference type="AlphaFoldDB" id="A0A8S0V0M2"/>
<organism evidence="2 3">
    <name type="scientific">Olea europaea subsp. europaea</name>
    <dbReference type="NCBI Taxonomy" id="158383"/>
    <lineage>
        <taxon>Eukaryota</taxon>
        <taxon>Viridiplantae</taxon>
        <taxon>Streptophyta</taxon>
        <taxon>Embryophyta</taxon>
        <taxon>Tracheophyta</taxon>
        <taxon>Spermatophyta</taxon>
        <taxon>Magnoliopsida</taxon>
        <taxon>eudicotyledons</taxon>
        <taxon>Gunneridae</taxon>
        <taxon>Pentapetalae</taxon>
        <taxon>asterids</taxon>
        <taxon>lamiids</taxon>
        <taxon>Lamiales</taxon>
        <taxon>Oleaceae</taxon>
        <taxon>Oleeae</taxon>
        <taxon>Olea</taxon>
    </lineage>
</organism>
<dbReference type="EMBL" id="CACTIH010009180">
    <property type="protein sequence ID" value="CAA3026856.1"/>
    <property type="molecule type" value="Genomic_DNA"/>
</dbReference>
<protein>
    <submittedName>
        <fullName evidence="2">Uncharacterized protein</fullName>
    </submittedName>
</protein>
<accession>A0A8S0V0M2</accession>
<dbReference type="Proteomes" id="UP000594638">
    <property type="component" value="Unassembled WGS sequence"/>
</dbReference>
<evidence type="ECO:0000256" key="1">
    <source>
        <dbReference type="SAM" id="MobiDB-lite"/>
    </source>
</evidence>